<reference evidence="4 5" key="1">
    <citation type="journal article" date="2013" name="J. Mol. Microbiol. Biotechnol.">
        <title>Analysis of the Complete Genomes of Acholeplasma brassicae , A. palmae and A. laidlawii and Their Comparison to the Obligate Parasites from ' Candidatus Phytoplasma'.</title>
        <authorList>
            <person name="Kube M."/>
            <person name="Siewert C."/>
            <person name="Migdoll A.M."/>
            <person name="Duduk B."/>
            <person name="Holz S."/>
            <person name="Rabus R."/>
            <person name="Seemuller E."/>
            <person name="Mitrovic J."/>
            <person name="Muller I."/>
            <person name="Buttner C."/>
            <person name="Reinhardt R."/>
        </authorList>
    </citation>
    <scope>NUCLEOTIDE SEQUENCE [LARGE SCALE GENOMIC DNA]</scope>
    <source>
        <strain evidence="5">0502</strain>
    </source>
</reference>
<evidence type="ECO:0000256" key="1">
    <source>
        <dbReference type="ARBA" id="ARBA00005582"/>
    </source>
</evidence>
<protein>
    <submittedName>
        <fullName evidence="4">Hydrolase, NUDIX family</fullName>
    </submittedName>
</protein>
<dbReference type="GO" id="GO:0016787">
    <property type="term" value="F:hydrolase activity"/>
    <property type="evidence" value="ECO:0007669"/>
    <property type="project" value="UniProtKB-KW"/>
</dbReference>
<dbReference type="STRING" id="61635.BN8531103"/>
<dbReference type="PANTHER" id="PTHR43736:SF1">
    <property type="entry name" value="DIHYDRONEOPTERIN TRIPHOSPHATE DIPHOSPHATASE"/>
    <property type="match status" value="1"/>
</dbReference>
<dbReference type="InterPro" id="IPR015797">
    <property type="entry name" value="NUDIX_hydrolase-like_dom_sf"/>
</dbReference>
<evidence type="ECO:0000313" key="5">
    <source>
        <dbReference type="Proteomes" id="UP000032737"/>
    </source>
</evidence>
<dbReference type="RefSeq" id="WP_030004984.1">
    <property type="nucleotide sequence ID" value="NC_022549.1"/>
</dbReference>
<dbReference type="Proteomes" id="UP000032737">
    <property type="component" value="Chromosome"/>
</dbReference>
<proteinExistence type="inferred from homology"/>
<evidence type="ECO:0000256" key="2">
    <source>
        <dbReference type="ARBA" id="ARBA00022801"/>
    </source>
</evidence>
<name>U4KT60_9MOLU</name>
<dbReference type="SUPFAM" id="SSF55811">
    <property type="entry name" value="Nudix"/>
    <property type="match status" value="1"/>
</dbReference>
<accession>U4KT60</accession>
<dbReference type="InterPro" id="IPR020084">
    <property type="entry name" value="NUDIX_hydrolase_CS"/>
</dbReference>
<dbReference type="OrthoDB" id="9800077at2"/>
<dbReference type="CDD" id="cd02883">
    <property type="entry name" value="NUDIX_Hydrolase"/>
    <property type="match status" value="1"/>
</dbReference>
<sequence>MNYCPICGTKLNEAIVDQTKVEKCDSCGFIDWNNHTFVSCVVVAYNQQREFLMVKLKGQEEDKVTFPGGYRNHNEPLEEAARREFFEETGMTLHEIKLLDVYASESHRLIWVIYEGQIDRDVFIENDEVKSVFFVNKGTKIDESTLRGNLTKKLLMQVLKSTK</sequence>
<keyword evidence="2 4" id="KW-0378">Hydrolase</keyword>
<keyword evidence="5" id="KW-1185">Reference proteome</keyword>
<dbReference type="AlphaFoldDB" id="U4KT60"/>
<dbReference type="HOGENOM" id="CLU_1623563_0_0_14"/>
<dbReference type="Gene3D" id="3.90.79.10">
    <property type="entry name" value="Nucleoside Triphosphate Pyrophosphohydrolase"/>
    <property type="match status" value="1"/>
</dbReference>
<evidence type="ECO:0000313" key="4">
    <source>
        <dbReference type="EMBL" id="CCV66124.1"/>
    </source>
</evidence>
<gene>
    <name evidence="4" type="ORF">BN8531103</name>
</gene>
<dbReference type="KEGG" id="abra:BN8531103"/>
<dbReference type="PANTHER" id="PTHR43736">
    <property type="entry name" value="ADP-RIBOSE PYROPHOSPHATASE"/>
    <property type="match status" value="1"/>
</dbReference>
<feature type="domain" description="Nudix hydrolase" evidence="3">
    <location>
        <begin position="33"/>
        <end position="160"/>
    </location>
</feature>
<comment type="similarity">
    <text evidence="1">Belongs to the Nudix hydrolase family.</text>
</comment>
<organism evidence="4 5">
    <name type="scientific">Acholeplasma brassicae</name>
    <dbReference type="NCBI Taxonomy" id="61635"/>
    <lineage>
        <taxon>Bacteria</taxon>
        <taxon>Bacillati</taxon>
        <taxon>Mycoplasmatota</taxon>
        <taxon>Mollicutes</taxon>
        <taxon>Acholeplasmatales</taxon>
        <taxon>Acholeplasmataceae</taxon>
        <taxon>Acholeplasma</taxon>
    </lineage>
</organism>
<dbReference type="Pfam" id="PF00293">
    <property type="entry name" value="NUDIX"/>
    <property type="match status" value="1"/>
</dbReference>
<dbReference type="EMBL" id="FO681348">
    <property type="protein sequence ID" value="CCV66124.1"/>
    <property type="molecule type" value="Genomic_DNA"/>
</dbReference>
<dbReference type="InterPro" id="IPR000086">
    <property type="entry name" value="NUDIX_hydrolase_dom"/>
</dbReference>
<evidence type="ECO:0000259" key="3">
    <source>
        <dbReference type="PROSITE" id="PS51462"/>
    </source>
</evidence>
<dbReference type="PROSITE" id="PS00893">
    <property type="entry name" value="NUDIX_BOX"/>
    <property type="match status" value="1"/>
</dbReference>
<dbReference type="PROSITE" id="PS51462">
    <property type="entry name" value="NUDIX"/>
    <property type="match status" value="1"/>
</dbReference>